<dbReference type="EMBL" id="DWWT01000059">
    <property type="protein sequence ID" value="HJC06801.1"/>
    <property type="molecule type" value="Genomic_DNA"/>
</dbReference>
<dbReference type="PIRSF" id="PIRSF006091">
    <property type="entry name" value="E_trnsport_RnfG"/>
    <property type="match status" value="1"/>
</dbReference>
<name>A0A9D2SHK3_9FIRM</name>
<reference evidence="8" key="1">
    <citation type="journal article" date="2021" name="PeerJ">
        <title>Extensive microbial diversity within the chicken gut microbiome revealed by metagenomics and culture.</title>
        <authorList>
            <person name="Gilroy R."/>
            <person name="Ravi A."/>
            <person name="Getino M."/>
            <person name="Pursley I."/>
            <person name="Horton D.L."/>
            <person name="Alikhan N.F."/>
            <person name="Baker D."/>
            <person name="Gharbi K."/>
            <person name="Hall N."/>
            <person name="Watson M."/>
            <person name="Adriaenssens E.M."/>
            <person name="Foster-Nyarko E."/>
            <person name="Jarju S."/>
            <person name="Secka A."/>
            <person name="Antonio M."/>
            <person name="Oren A."/>
            <person name="Chaudhuri R.R."/>
            <person name="La Ragione R."/>
            <person name="Hildebrand F."/>
            <person name="Pallen M.J."/>
        </authorList>
    </citation>
    <scope>NUCLEOTIDE SEQUENCE</scope>
    <source>
        <strain evidence="8">CHK180-15479</strain>
    </source>
</reference>
<evidence type="ECO:0000256" key="1">
    <source>
        <dbReference type="ARBA" id="ARBA00022448"/>
    </source>
</evidence>
<dbReference type="PANTHER" id="PTHR36118">
    <property type="entry name" value="ION-TRANSLOCATING OXIDOREDUCTASE COMPLEX SUBUNIT G"/>
    <property type="match status" value="1"/>
</dbReference>
<comment type="subcellular location">
    <subcellularLocation>
        <location evidence="6">Cell membrane</location>
        <topology evidence="6">Single-pass membrane protein</topology>
    </subcellularLocation>
</comment>
<feature type="modified residue" description="FMN phosphoryl threonine" evidence="6">
    <location>
        <position position="180"/>
    </location>
</feature>
<feature type="domain" description="FMN-binding" evidence="7">
    <location>
        <begin position="108"/>
        <end position="197"/>
    </location>
</feature>
<dbReference type="GO" id="GO:0005886">
    <property type="term" value="C:plasma membrane"/>
    <property type="evidence" value="ECO:0007669"/>
    <property type="project" value="UniProtKB-SubCell"/>
</dbReference>
<keyword evidence="4 6" id="KW-0288">FMN</keyword>
<keyword evidence="6" id="KW-1278">Translocase</keyword>
<keyword evidence="3 6" id="KW-0285">Flavoprotein</keyword>
<dbReference type="Proteomes" id="UP000823910">
    <property type="component" value="Unassembled WGS sequence"/>
</dbReference>
<proteinExistence type="inferred from homology"/>
<organism evidence="8 9">
    <name type="scientific">Candidatus Enterocloster excrementipullorum</name>
    <dbReference type="NCBI Taxonomy" id="2838559"/>
    <lineage>
        <taxon>Bacteria</taxon>
        <taxon>Bacillati</taxon>
        <taxon>Bacillota</taxon>
        <taxon>Clostridia</taxon>
        <taxon>Lachnospirales</taxon>
        <taxon>Lachnospiraceae</taxon>
        <taxon>Enterocloster</taxon>
    </lineage>
</organism>
<keyword evidence="6" id="KW-1003">Cell membrane</keyword>
<keyword evidence="6" id="KW-0812">Transmembrane</keyword>
<comment type="subunit">
    <text evidence="6">The complex is composed of six subunits: RnfA, RnfB, RnfC, RnfD, RnfE and RnfG.</text>
</comment>
<dbReference type="GO" id="GO:0009055">
    <property type="term" value="F:electron transfer activity"/>
    <property type="evidence" value="ECO:0007669"/>
    <property type="project" value="InterPro"/>
</dbReference>
<sequence>MNKGIIRDAFLLFVITLIAGFCLGAVHEITLEPIAQAQLASATATYQEVYPDAASFQTTDELTAAVEAAPEALAGQSFGNVSVDAAQEALDADGNVIGYLINATSNDGYNGTVQISVGVTNEGTLTGIGFLTLAETPGLGMKADEPEFKGQFTGKTADIFEVTKTAPSADNQIQAISGATFTSNAVTGAANAAVYFVQNCITQ</sequence>
<keyword evidence="5 6" id="KW-0249">Electron transport</keyword>
<keyword evidence="1 6" id="KW-0813">Transport</keyword>
<keyword evidence="2 6" id="KW-0597">Phosphoprotein</keyword>
<dbReference type="GO" id="GO:0022900">
    <property type="term" value="P:electron transport chain"/>
    <property type="evidence" value="ECO:0007669"/>
    <property type="project" value="UniProtKB-UniRule"/>
</dbReference>
<evidence type="ECO:0000313" key="9">
    <source>
        <dbReference type="Proteomes" id="UP000823910"/>
    </source>
</evidence>
<evidence type="ECO:0000256" key="2">
    <source>
        <dbReference type="ARBA" id="ARBA00022553"/>
    </source>
</evidence>
<dbReference type="HAMAP" id="MF_00479">
    <property type="entry name" value="RsxG_RnfG"/>
    <property type="match status" value="1"/>
</dbReference>
<keyword evidence="6" id="KW-1133">Transmembrane helix</keyword>
<protein>
    <recommendedName>
        <fullName evidence="6">Ion-translocating oxidoreductase complex subunit G</fullName>
        <ecNumber evidence="6">7.-.-.-</ecNumber>
    </recommendedName>
    <alternativeName>
        <fullName evidence="6">Rnf electron transport complex subunit G</fullName>
    </alternativeName>
</protein>
<comment type="caution">
    <text evidence="8">The sequence shown here is derived from an EMBL/GenBank/DDBJ whole genome shotgun (WGS) entry which is preliminary data.</text>
</comment>
<comment type="cofactor">
    <cofactor evidence="6">
        <name>FMN</name>
        <dbReference type="ChEBI" id="CHEBI:58210"/>
    </cofactor>
</comment>
<evidence type="ECO:0000256" key="5">
    <source>
        <dbReference type="ARBA" id="ARBA00022982"/>
    </source>
</evidence>
<dbReference type="Pfam" id="PF04205">
    <property type="entry name" value="FMN_bind"/>
    <property type="match status" value="1"/>
</dbReference>
<dbReference type="AlphaFoldDB" id="A0A9D2SHK3"/>
<evidence type="ECO:0000256" key="4">
    <source>
        <dbReference type="ARBA" id="ARBA00022643"/>
    </source>
</evidence>
<dbReference type="EC" id="7.-.-.-" evidence="6"/>
<evidence type="ECO:0000256" key="6">
    <source>
        <dbReference type="HAMAP-Rule" id="MF_00479"/>
    </source>
</evidence>
<dbReference type="GO" id="GO:0010181">
    <property type="term" value="F:FMN binding"/>
    <property type="evidence" value="ECO:0007669"/>
    <property type="project" value="InterPro"/>
</dbReference>
<accession>A0A9D2SHK3</accession>
<comment type="function">
    <text evidence="6">Part of a membrane-bound complex that couples electron transfer with translocation of ions across the membrane.</text>
</comment>
<dbReference type="InterPro" id="IPR010209">
    <property type="entry name" value="Ion_transpt_RnfG/RsxG"/>
</dbReference>
<dbReference type="InterPro" id="IPR007329">
    <property type="entry name" value="FMN-bd"/>
</dbReference>
<evidence type="ECO:0000313" key="8">
    <source>
        <dbReference type="EMBL" id="HJC06801.1"/>
    </source>
</evidence>
<keyword evidence="6" id="KW-0472">Membrane</keyword>
<comment type="similarity">
    <text evidence="6">Belongs to the RnfG family.</text>
</comment>
<reference evidence="8" key="2">
    <citation type="submission" date="2021-04" db="EMBL/GenBank/DDBJ databases">
        <authorList>
            <person name="Gilroy R."/>
        </authorList>
    </citation>
    <scope>NUCLEOTIDE SEQUENCE</scope>
    <source>
        <strain evidence="8">CHK180-15479</strain>
    </source>
</reference>
<evidence type="ECO:0000256" key="3">
    <source>
        <dbReference type="ARBA" id="ARBA00022630"/>
    </source>
</evidence>
<dbReference type="PANTHER" id="PTHR36118:SF1">
    <property type="entry name" value="ION-TRANSLOCATING OXIDOREDUCTASE COMPLEX SUBUNIT G"/>
    <property type="match status" value="1"/>
</dbReference>
<gene>
    <name evidence="6" type="primary">rnfG</name>
    <name evidence="8" type="ORF">H9704_11720</name>
</gene>
<dbReference type="SMART" id="SM00900">
    <property type="entry name" value="FMN_bind"/>
    <property type="match status" value="1"/>
</dbReference>
<evidence type="ECO:0000259" key="7">
    <source>
        <dbReference type="SMART" id="SM00900"/>
    </source>
</evidence>